<reference evidence="1" key="1">
    <citation type="submission" date="2023-04" db="EMBL/GenBank/DDBJ databases">
        <title>A chromosome-level genome assembly of the parasitoid wasp Eretmocerus hayati.</title>
        <authorList>
            <person name="Zhong Y."/>
            <person name="Liu S."/>
            <person name="Liu Y."/>
        </authorList>
    </citation>
    <scope>NUCLEOTIDE SEQUENCE</scope>
    <source>
        <strain evidence="1">ZJU_SS_LIU_2023</strain>
    </source>
</reference>
<accession>A0ACC2N4S5</accession>
<name>A0ACC2N4S5_9HYME</name>
<dbReference type="Proteomes" id="UP001239111">
    <property type="component" value="Chromosome 4"/>
</dbReference>
<keyword evidence="2" id="KW-1185">Reference proteome</keyword>
<comment type="caution">
    <text evidence="1">The sequence shown here is derived from an EMBL/GenBank/DDBJ whole genome shotgun (WGS) entry which is preliminary data.</text>
</comment>
<gene>
    <name evidence="1" type="ORF">QAD02_007847</name>
</gene>
<evidence type="ECO:0000313" key="2">
    <source>
        <dbReference type="Proteomes" id="UP001239111"/>
    </source>
</evidence>
<protein>
    <submittedName>
        <fullName evidence="1">Uncharacterized protein</fullName>
    </submittedName>
</protein>
<organism evidence="1 2">
    <name type="scientific">Eretmocerus hayati</name>
    <dbReference type="NCBI Taxonomy" id="131215"/>
    <lineage>
        <taxon>Eukaryota</taxon>
        <taxon>Metazoa</taxon>
        <taxon>Ecdysozoa</taxon>
        <taxon>Arthropoda</taxon>
        <taxon>Hexapoda</taxon>
        <taxon>Insecta</taxon>
        <taxon>Pterygota</taxon>
        <taxon>Neoptera</taxon>
        <taxon>Endopterygota</taxon>
        <taxon>Hymenoptera</taxon>
        <taxon>Apocrita</taxon>
        <taxon>Proctotrupomorpha</taxon>
        <taxon>Chalcidoidea</taxon>
        <taxon>Aphelinidae</taxon>
        <taxon>Aphelininae</taxon>
        <taxon>Eretmocerus</taxon>
    </lineage>
</organism>
<sequence length="635" mass="71052">MANEFGEFLDDTSLKLIACREDNVVYMAEVIASGFDTNEKVQGTFCLSEAVKFGSFRTVDLLLKFGASLTTVDFEGRRPLHWAINLDDFVLRWKMVSLLLRAGDCVCEPQGPSATRLTTTSIHEAVRKNDFRLVQILIEAGADINCFADNYDDYTACTPLHQAMTLEGHSRFEMVKQLIAAGSSLELHKKGYTCLHKAIDQSVCQWEVVKYVLDAGLNIDVLWKSNISLLALAAKRNHLDLARKLLDSGADPNASNKCSNSALYFAVTHQNKEIVNLLLQSGADVNARDDDGKSILFCAVDELRWKRFPALQTEILRIILKYTSVRCNYSGKYALLIPLVYNGSVDLILTFIEHGLNLENHKATFPVHRAAHCRDKNVLDYLLQSNIFDVNGLDINGLTPLFISVNYGISENVKLLIQYGADVNIICSRGGRLWPPTVEKQSPLSRAICCGQSSIAKILIGAGASIDFHISSPDVTCIMQAIENRDIEVNNFIELICLCENRGCTINPALMEKLIGITSDSVKVSEECNNEFAVLKEISLINSTSMFDVLIGKNFPLYINDVHLKKCIESLKTVCPRFNEVIIQQSILNDIRRRLMNKALISLYRISEFTIRVDDVLYNLMNNLTIVDLRNLCIT</sequence>
<dbReference type="EMBL" id="CM056744">
    <property type="protein sequence ID" value="KAJ8666185.1"/>
    <property type="molecule type" value="Genomic_DNA"/>
</dbReference>
<proteinExistence type="predicted"/>
<evidence type="ECO:0000313" key="1">
    <source>
        <dbReference type="EMBL" id="KAJ8666185.1"/>
    </source>
</evidence>